<sequence>MAKPCPPDCWQALSLCSEAGHCCSECQNLDVGNLPDEIDLQQLVLARFVRHERDPSRLLRAGLR</sequence>
<gene>
    <name evidence="1" type="ORF">HHL15_11150</name>
</gene>
<dbReference type="EMBL" id="JABBGA010000007">
    <property type="protein sequence ID" value="NML26299.1"/>
    <property type="molecule type" value="Genomic_DNA"/>
</dbReference>
<accession>A0A848G4V8</accession>
<keyword evidence="2" id="KW-1185">Reference proteome</keyword>
<comment type="caution">
    <text evidence="1">The sequence shown here is derived from an EMBL/GenBank/DDBJ whole genome shotgun (WGS) entry which is preliminary data.</text>
</comment>
<dbReference type="AlphaFoldDB" id="A0A848G4V8"/>
<evidence type="ECO:0000313" key="2">
    <source>
        <dbReference type="Proteomes" id="UP000580043"/>
    </source>
</evidence>
<dbReference type="RefSeq" id="WP_169145834.1">
    <property type="nucleotide sequence ID" value="NZ_JABBGA010000007.1"/>
</dbReference>
<protein>
    <submittedName>
        <fullName evidence="1">Uncharacterized protein</fullName>
    </submittedName>
</protein>
<evidence type="ECO:0000313" key="1">
    <source>
        <dbReference type="EMBL" id="NML26299.1"/>
    </source>
</evidence>
<dbReference type="Proteomes" id="UP000580043">
    <property type="component" value="Unassembled WGS sequence"/>
</dbReference>
<organism evidence="1 2">
    <name type="scientific">Zoogloea dura</name>
    <dbReference type="NCBI Taxonomy" id="2728840"/>
    <lineage>
        <taxon>Bacteria</taxon>
        <taxon>Pseudomonadati</taxon>
        <taxon>Pseudomonadota</taxon>
        <taxon>Betaproteobacteria</taxon>
        <taxon>Rhodocyclales</taxon>
        <taxon>Zoogloeaceae</taxon>
        <taxon>Zoogloea</taxon>
    </lineage>
</organism>
<proteinExistence type="predicted"/>
<name>A0A848G4V8_9RHOO</name>
<reference evidence="1 2" key="1">
    <citation type="submission" date="2020-04" db="EMBL/GenBank/DDBJ databases">
        <title>Zoogloea sp. G-4-1-14 isolated from soil.</title>
        <authorList>
            <person name="Dahal R.H."/>
        </authorList>
    </citation>
    <scope>NUCLEOTIDE SEQUENCE [LARGE SCALE GENOMIC DNA]</scope>
    <source>
        <strain evidence="1 2">G-4-1-14</strain>
    </source>
</reference>